<evidence type="ECO:0000256" key="1">
    <source>
        <dbReference type="SAM" id="MobiDB-lite"/>
    </source>
</evidence>
<reference evidence="2" key="2">
    <citation type="submission" date="2015-03" db="UniProtKB">
        <authorList>
            <consortium name="EnsemblPlants"/>
        </authorList>
    </citation>
    <scope>IDENTIFICATION</scope>
</reference>
<dbReference type="Gramene" id="OBART08G07290.1">
    <property type="protein sequence ID" value="OBART08G07290.1"/>
    <property type="gene ID" value="OBART08G07290"/>
</dbReference>
<feature type="region of interest" description="Disordered" evidence="1">
    <location>
        <begin position="90"/>
        <end position="110"/>
    </location>
</feature>
<dbReference type="HOGENOM" id="CLU_1996176_0_0_1"/>
<protein>
    <submittedName>
        <fullName evidence="2">Uncharacterized protein</fullName>
    </submittedName>
</protein>
<dbReference type="EnsemblPlants" id="OBART08G07290.1">
    <property type="protein sequence ID" value="OBART08G07290.1"/>
    <property type="gene ID" value="OBART08G07290"/>
</dbReference>
<name>A0A0D3GXV2_9ORYZ</name>
<reference evidence="2" key="1">
    <citation type="journal article" date="2009" name="Rice">
        <title>De Novo Next Generation Sequencing of Plant Genomes.</title>
        <authorList>
            <person name="Rounsley S."/>
            <person name="Marri P.R."/>
            <person name="Yu Y."/>
            <person name="He R."/>
            <person name="Sisneros N."/>
            <person name="Goicoechea J.L."/>
            <person name="Lee S.J."/>
            <person name="Angelova A."/>
            <person name="Kudrna D."/>
            <person name="Luo M."/>
            <person name="Affourtit J."/>
            <person name="Desany B."/>
            <person name="Knight J."/>
            <person name="Niazi F."/>
            <person name="Egholm M."/>
            <person name="Wing R.A."/>
        </authorList>
    </citation>
    <scope>NUCLEOTIDE SEQUENCE [LARGE SCALE GENOMIC DNA]</scope>
    <source>
        <strain evidence="2">cv. IRGC 105608</strain>
    </source>
</reference>
<dbReference type="AlphaFoldDB" id="A0A0D3GXV2"/>
<evidence type="ECO:0000313" key="2">
    <source>
        <dbReference type="EnsemblPlants" id="OBART08G07290.1"/>
    </source>
</evidence>
<keyword evidence="3" id="KW-1185">Reference proteome</keyword>
<dbReference type="PaxDb" id="65489-OBART08G07290.1"/>
<evidence type="ECO:0000313" key="3">
    <source>
        <dbReference type="Proteomes" id="UP000026960"/>
    </source>
</evidence>
<accession>A0A0D3GXV2</accession>
<organism evidence="2">
    <name type="scientific">Oryza barthii</name>
    <dbReference type="NCBI Taxonomy" id="65489"/>
    <lineage>
        <taxon>Eukaryota</taxon>
        <taxon>Viridiplantae</taxon>
        <taxon>Streptophyta</taxon>
        <taxon>Embryophyta</taxon>
        <taxon>Tracheophyta</taxon>
        <taxon>Spermatophyta</taxon>
        <taxon>Magnoliopsida</taxon>
        <taxon>Liliopsida</taxon>
        <taxon>Poales</taxon>
        <taxon>Poaceae</taxon>
        <taxon>BOP clade</taxon>
        <taxon>Oryzoideae</taxon>
        <taxon>Oryzeae</taxon>
        <taxon>Oryzinae</taxon>
        <taxon>Oryza</taxon>
    </lineage>
</organism>
<sequence>MTEQILGLLSSRSPLLSPLLLPPPSHCHMAFVCDGHIYEHCRHLSYNILTSSLGPGRSTDMEDEVGTRSGVPGLLAVRCSGGGILARVGEGRGGESRARSLVEERGRARESCDQVPPISLGAFGT</sequence>
<proteinExistence type="predicted"/>
<dbReference type="Proteomes" id="UP000026960">
    <property type="component" value="Chromosome 8"/>
</dbReference>